<dbReference type="Pfam" id="PF11916">
    <property type="entry name" value="Vac14_Fig4_bd"/>
    <property type="match status" value="2"/>
</dbReference>
<dbReference type="PROSITE" id="PS50077">
    <property type="entry name" value="HEAT_REPEAT"/>
    <property type="match status" value="1"/>
</dbReference>
<dbReference type="GO" id="GO:0070772">
    <property type="term" value="C:PAS complex"/>
    <property type="evidence" value="ECO:0007669"/>
    <property type="project" value="InterPro"/>
</dbReference>
<evidence type="ECO:0000256" key="5">
    <source>
        <dbReference type="PROSITE-ProRule" id="PRU00103"/>
    </source>
</evidence>
<evidence type="ECO:0000313" key="8">
    <source>
        <dbReference type="EMBL" id="KAJ2686444.1"/>
    </source>
</evidence>
<feature type="region of interest" description="Disordered" evidence="6">
    <location>
        <begin position="471"/>
        <end position="495"/>
    </location>
</feature>
<dbReference type="GO" id="GO:0006661">
    <property type="term" value="P:phosphatidylinositol biosynthetic process"/>
    <property type="evidence" value="ECO:0007669"/>
    <property type="project" value="InterPro"/>
</dbReference>
<evidence type="ECO:0000256" key="6">
    <source>
        <dbReference type="SAM" id="MobiDB-lite"/>
    </source>
</evidence>
<dbReference type="OrthoDB" id="5574975at2759"/>
<evidence type="ECO:0000259" key="7">
    <source>
        <dbReference type="Pfam" id="PF11916"/>
    </source>
</evidence>
<dbReference type="AlphaFoldDB" id="A0A9W8GEJ1"/>
<feature type="region of interest" description="Disordered" evidence="6">
    <location>
        <begin position="742"/>
        <end position="814"/>
    </location>
</feature>
<sequence length="1092" mass="119402">MTVIPLALAKALSDKLYDKQRAATHKVERLVLDALDNDDEHLIYELIAELATDYATSEKEASRIGGLVALAATAVALTHINIRPFLPQMVPPMVSALSDGESKVRYFACESLYNVAKVSRGQLLRWFNDIFDGLARVTSDSVKTVKDGADYLDRLVKDIVAEQAATCLDWYDGDEGPRLAFGLDRFVPLLAERMHTYKPSTRVYLIEWIRVLDSVPGLDLIGYLPEFLDGLVRFLSDPNDDVRNKTQSLLGELLAEIRECVDMQGVTDDDVSARMRSFSVQGDVSPVSRRPSRAPSAAGSIPASARLGAQATAAVTQHHHYYQRPGSRLGLGSEAVNRSTVSLMTSALAGHGMSEELRMAARRKKIRAERLALVNGGLVAAGLLVAIDFGRCVDILVPHLESNDQEIQGLALGWIYQFTWLCPDVMVRCVPRLVNAVLPSVSHPMPALRHTAEDVSHRLYDLVAEADSPRRHCEPLGSGKRAVSPEAVSEGVGRSRTNSVLQNAHSPVASDDDVSEMEAIGGEAAIDEPFNYEQAATAVMELFAKNVHEPTKVAGMRWLLLLHGKAPWRILTPEDMSFPVLLKMLSDGSEHVVKLDLELFAQISLYSQGESPGEPVYLLRFLGSLLQMFATDRVLLETRAALMVRQLCVVLDPQLVFCLFARLLNVPRFSAENGYEEEEEEEGLADLEFISVMVQHLSWILVTAPETEPLRLLLREYNAELAVNVPSLLSIRDAVAKDSLVRKERGASLSPSHDAEREGGGDSPVHRPTKLVRPPVSVRGGRVPAPSVASRSSRNSVTDADKPRPGRPMPPLPQKRRQAELAALGVRGRSILANGLQRVELSVERSRMSHELFSSLFRAWSHNPAACLTLCLLSQHYAVASQLVTVFGSLTHDLTVSFLVQLDKLVQLVESPVFTYLRLQLLDPARHPELVRTLYGLLMLLPQSSAFAILRNRLSTIAMPGGVQFLSREALGQSVGDQQVHYHYHQWGNPAAEESGAVAGLLSGATGVAEAEVAELLRLLAVLAVHSDAGEPSAAGVLQMAADLQQAEPPAEDGRGSAPLEGVANDAARFVEEYRAVRGKYARALAHSVTLK</sequence>
<protein>
    <recommendedName>
        <fullName evidence="7">Vacuolar protein 14 C-terminal Fig4-binding domain-containing protein</fullName>
    </recommendedName>
</protein>
<dbReference type="PANTHER" id="PTHR16023">
    <property type="entry name" value="TAX1 BINDING PROTEIN-RELATED"/>
    <property type="match status" value="1"/>
</dbReference>
<evidence type="ECO:0000256" key="3">
    <source>
        <dbReference type="ARBA" id="ARBA00022737"/>
    </source>
</evidence>
<dbReference type="SUPFAM" id="SSF48371">
    <property type="entry name" value="ARM repeat"/>
    <property type="match status" value="1"/>
</dbReference>
<feature type="repeat" description="HEAT" evidence="5">
    <location>
        <begin position="89"/>
        <end position="125"/>
    </location>
</feature>
<keyword evidence="4" id="KW-0472">Membrane</keyword>
<proteinExistence type="inferred from homology"/>
<organism evidence="8 9">
    <name type="scientific">Coemansia spiralis</name>
    <dbReference type="NCBI Taxonomy" id="417178"/>
    <lineage>
        <taxon>Eukaryota</taxon>
        <taxon>Fungi</taxon>
        <taxon>Fungi incertae sedis</taxon>
        <taxon>Zoopagomycota</taxon>
        <taxon>Kickxellomycotina</taxon>
        <taxon>Kickxellomycetes</taxon>
        <taxon>Kickxellales</taxon>
        <taxon>Kickxellaceae</taxon>
        <taxon>Coemansia</taxon>
    </lineage>
</organism>
<dbReference type="Gene3D" id="1.25.10.10">
    <property type="entry name" value="Leucine-rich Repeat Variant"/>
    <property type="match status" value="2"/>
</dbReference>
<reference evidence="8" key="1">
    <citation type="submission" date="2022-07" db="EMBL/GenBank/DDBJ databases">
        <title>Phylogenomic reconstructions and comparative analyses of Kickxellomycotina fungi.</title>
        <authorList>
            <person name="Reynolds N.K."/>
            <person name="Stajich J.E."/>
            <person name="Barry K."/>
            <person name="Grigoriev I.V."/>
            <person name="Crous P."/>
            <person name="Smith M.E."/>
        </authorList>
    </citation>
    <scope>NUCLEOTIDE SEQUENCE</scope>
    <source>
        <strain evidence="8">CBS 109367</strain>
    </source>
</reference>
<comment type="subcellular location">
    <subcellularLocation>
        <location evidence="1">Endomembrane system</location>
    </subcellularLocation>
</comment>
<dbReference type="InterPro" id="IPR021133">
    <property type="entry name" value="HEAT_type_2"/>
</dbReference>
<dbReference type="InterPro" id="IPR016024">
    <property type="entry name" value="ARM-type_fold"/>
</dbReference>
<evidence type="ECO:0000256" key="4">
    <source>
        <dbReference type="ARBA" id="ARBA00023136"/>
    </source>
</evidence>
<dbReference type="InterPro" id="IPR026825">
    <property type="entry name" value="Vac14"/>
</dbReference>
<feature type="region of interest" description="Disordered" evidence="6">
    <location>
        <begin position="282"/>
        <end position="302"/>
    </location>
</feature>
<dbReference type="InterPro" id="IPR011989">
    <property type="entry name" value="ARM-like"/>
</dbReference>
<dbReference type="GO" id="GO:0000329">
    <property type="term" value="C:fungal-type vacuole membrane"/>
    <property type="evidence" value="ECO:0007669"/>
    <property type="project" value="TreeGrafter"/>
</dbReference>
<evidence type="ECO:0000313" key="9">
    <source>
        <dbReference type="Proteomes" id="UP001151516"/>
    </source>
</evidence>
<feature type="domain" description="Vacuolar protein 14 C-terminal Fig4-binding" evidence="7">
    <location>
        <begin position="635"/>
        <end position="720"/>
    </location>
</feature>
<dbReference type="EMBL" id="JANBTX010000108">
    <property type="protein sequence ID" value="KAJ2686444.1"/>
    <property type="molecule type" value="Genomic_DNA"/>
</dbReference>
<dbReference type="GO" id="GO:0010008">
    <property type="term" value="C:endosome membrane"/>
    <property type="evidence" value="ECO:0007669"/>
    <property type="project" value="TreeGrafter"/>
</dbReference>
<keyword evidence="9" id="KW-1185">Reference proteome</keyword>
<dbReference type="Pfam" id="PF12755">
    <property type="entry name" value="Vac14_Fab1_bd"/>
    <property type="match status" value="1"/>
</dbReference>
<name>A0A9W8GEJ1_9FUNG</name>
<feature type="compositionally biased region" description="Low complexity" evidence="6">
    <location>
        <begin position="285"/>
        <end position="302"/>
    </location>
</feature>
<evidence type="ECO:0000256" key="2">
    <source>
        <dbReference type="ARBA" id="ARBA00010225"/>
    </source>
</evidence>
<dbReference type="Proteomes" id="UP001151516">
    <property type="component" value="Unassembled WGS sequence"/>
</dbReference>
<gene>
    <name evidence="8" type="ORF">IWW39_003624</name>
</gene>
<evidence type="ECO:0000256" key="1">
    <source>
        <dbReference type="ARBA" id="ARBA00004308"/>
    </source>
</evidence>
<accession>A0A9W8GEJ1</accession>
<dbReference type="PANTHER" id="PTHR16023:SF0">
    <property type="entry name" value="PROTEIN VAC14 HOMOLOG"/>
    <property type="match status" value="1"/>
</dbReference>
<keyword evidence="3" id="KW-0677">Repeat</keyword>
<dbReference type="InterPro" id="IPR021841">
    <property type="entry name" value="VAC14_Fig4p-bd"/>
</dbReference>
<comment type="caution">
    <text evidence="8">The sequence shown here is derived from an EMBL/GenBank/DDBJ whole genome shotgun (WGS) entry which is preliminary data.</text>
</comment>
<feature type="compositionally biased region" description="Low complexity" evidence="6">
    <location>
        <begin position="772"/>
        <end position="786"/>
    </location>
</feature>
<feature type="domain" description="Vacuolar protein 14 C-terminal Fig4-binding" evidence="7">
    <location>
        <begin position="838"/>
        <end position="957"/>
    </location>
</feature>
<comment type="similarity">
    <text evidence="2">Belongs to the VAC14 family.</text>
</comment>
<feature type="compositionally biased region" description="Polar residues" evidence="6">
    <location>
        <begin position="789"/>
        <end position="798"/>
    </location>
</feature>